<evidence type="ECO:0000313" key="1">
    <source>
        <dbReference type="EMBL" id="KAF5176059.1"/>
    </source>
</evidence>
<protein>
    <submittedName>
        <fullName evidence="1">Uncharacterized protein</fullName>
    </submittedName>
</protein>
<sequence>EEEAKERIYLMSNDPIAPGFGIYADKKLADKLKDVDIVIRLTPDYYEEARDSDPETCLVSM</sequence>
<dbReference type="AlphaFoldDB" id="A0A7J6UU21"/>
<feature type="non-terminal residue" evidence="1">
    <location>
        <position position="1"/>
    </location>
</feature>
<dbReference type="EMBL" id="JABWDY010043254">
    <property type="protein sequence ID" value="KAF5176059.1"/>
    <property type="molecule type" value="Genomic_DNA"/>
</dbReference>
<keyword evidence="2" id="KW-1185">Reference proteome</keyword>
<organism evidence="1 2">
    <name type="scientific">Thalictrum thalictroides</name>
    <name type="common">Rue-anemone</name>
    <name type="synonym">Anemone thalictroides</name>
    <dbReference type="NCBI Taxonomy" id="46969"/>
    <lineage>
        <taxon>Eukaryota</taxon>
        <taxon>Viridiplantae</taxon>
        <taxon>Streptophyta</taxon>
        <taxon>Embryophyta</taxon>
        <taxon>Tracheophyta</taxon>
        <taxon>Spermatophyta</taxon>
        <taxon>Magnoliopsida</taxon>
        <taxon>Ranunculales</taxon>
        <taxon>Ranunculaceae</taxon>
        <taxon>Thalictroideae</taxon>
        <taxon>Thalictrum</taxon>
    </lineage>
</organism>
<comment type="caution">
    <text evidence="1">The sequence shown here is derived from an EMBL/GenBank/DDBJ whole genome shotgun (WGS) entry which is preliminary data.</text>
</comment>
<proteinExistence type="predicted"/>
<reference evidence="1 2" key="1">
    <citation type="submission" date="2020-06" db="EMBL/GenBank/DDBJ databases">
        <title>Transcriptomic and genomic resources for Thalictrum thalictroides and T. hernandezii: Facilitating candidate gene discovery in an emerging model plant lineage.</title>
        <authorList>
            <person name="Arias T."/>
            <person name="Riano-Pachon D.M."/>
            <person name="Di Stilio V.S."/>
        </authorList>
    </citation>
    <scope>NUCLEOTIDE SEQUENCE [LARGE SCALE GENOMIC DNA]</scope>
    <source>
        <strain evidence="2">cv. WT478/WT964</strain>
        <tissue evidence="1">Leaves</tissue>
    </source>
</reference>
<dbReference type="Proteomes" id="UP000554482">
    <property type="component" value="Unassembled WGS sequence"/>
</dbReference>
<accession>A0A7J6UU21</accession>
<name>A0A7J6UU21_THATH</name>
<gene>
    <name evidence="1" type="ORF">FRX31_034354</name>
</gene>
<evidence type="ECO:0000313" key="2">
    <source>
        <dbReference type="Proteomes" id="UP000554482"/>
    </source>
</evidence>